<dbReference type="Gene3D" id="1.10.10.10">
    <property type="entry name" value="Winged helix-like DNA-binding domain superfamily/Winged helix DNA-binding domain"/>
    <property type="match status" value="1"/>
</dbReference>
<keyword evidence="2" id="KW-0238">DNA-binding</keyword>
<dbReference type="AlphaFoldDB" id="A0A318EIP7"/>
<keyword evidence="6" id="KW-1185">Reference proteome</keyword>
<proteinExistence type="predicted"/>
<dbReference type="InterPro" id="IPR036388">
    <property type="entry name" value="WH-like_DNA-bd_sf"/>
</dbReference>
<evidence type="ECO:0000313" key="6">
    <source>
        <dbReference type="Proteomes" id="UP000248330"/>
    </source>
</evidence>
<comment type="caution">
    <text evidence="5">The sequence shown here is derived from an EMBL/GenBank/DDBJ whole genome shotgun (WGS) entry which is preliminary data.</text>
</comment>
<dbReference type="GO" id="GO:0006355">
    <property type="term" value="P:regulation of DNA-templated transcription"/>
    <property type="evidence" value="ECO:0007669"/>
    <property type="project" value="InterPro"/>
</dbReference>
<dbReference type="EMBL" id="QICN01000001">
    <property type="protein sequence ID" value="PXV70965.1"/>
    <property type="molecule type" value="Genomic_DNA"/>
</dbReference>
<keyword evidence="3" id="KW-0804">Transcription</keyword>
<protein>
    <submittedName>
        <fullName evidence="5">Regulatory LuxR family protein</fullName>
    </submittedName>
</protein>
<dbReference type="RefSeq" id="WP_110263132.1">
    <property type="nucleotide sequence ID" value="NZ_CAKZQT010000028.1"/>
</dbReference>
<gene>
    <name evidence="5" type="ORF">C8D93_1013</name>
</gene>
<dbReference type="InterPro" id="IPR016032">
    <property type="entry name" value="Sig_transdc_resp-reg_C-effctor"/>
</dbReference>
<dbReference type="OrthoDB" id="1123107at2"/>
<sequence>MPEQGDSGLDRLIESLYGCVVEQSDTQFMTAALERLCQWCGAGAGAWLLQTVQGQRVDFAAWPAPIAPEEVAGITFPDGQRSGPVTSLAADWRIDGRSAAAAEGFHLMHRGTAMHSTVLLLFADTPTGVDDALRRALGHLVQAASLSLLQLVQRDEWLQAMGRHSRGSAALVDEQGRVVLASRRFFDLLPDAPGEGTERRLPFPLPAGVAADGTGEFTADGLHFRVQRRGGLLLINARRPHPLDALSAREQQIARALAAGKTFKSIAREYDIAISTVANHASRIYRKLGLYRREELVGLLRKAA</sequence>
<dbReference type="InterPro" id="IPR000792">
    <property type="entry name" value="Tscrpt_reg_LuxR_C"/>
</dbReference>
<evidence type="ECO:0000313" key="5">
    <source>
        <dbReference type="EMBL" id="PXV70965.1"/>
    </source>
</evidence>
<accession>A0A318EIP7</accession>
<evidence type="ECO:0000256" key="1">
    <source>
        <dbReference type="ARBA" id="ARBA00023015"/>
    </source>
</evidence>
<organism evidence="5 6">
    <name type="scientific">Sinimarinibacterium flocculans</name>
    <dbReference type="NCBI Taxonomy" id="985250"/>
    <lineage>
        <taxon>Bacteria</taxon>
        <taxon>Pseudomonadati</taxon>
        <taxon>Pseudomonadota</taxon>
        <taxon>Gammaproteobacteria</taxon>
        <taxon>Nevskiales</taxon>
        <taxon>Nevskiaceae</taxon>
        <taxon>Sinimarinibacterium</taxon>
    </lineage>
</organism>
<dbReference type="Pfam" id="PF00196">
    <property type="entry name" value="GerE"/>
    <property type="match status" value="1"/>
</dbReference>
<dbReference type="PROSITE" id="PS50043">
    <property type="entry name" value="HTH_LUXR_2"/>
    <property type="match status" value="1"/>
</dbReference>
<evidence type="ECO:0000256" key="2">
    <source>
        <dbReference type="ARBA" id="ARBA00023125"/>
    </source>
</evidence>
<evidence type="ECO:0000259" key="4">
    <source>
        <dbReference type="PROSITE" id="PS50043"/>
    </source>
</evidence>
<keyword evidence="1" id="KW-0805">Transcription regulation</keyword>
<name>A0A318EIP7_9GAMM</name>
<dbReference type="GO" id="GO:0003677">
    <property type="term" value="F:DNA binding"/>
    <property type="evidence" value="ECO:0007669"/>
    <property type="project" value="UniProtKB-KW"/>
</dbReference>
<dbReference type="PANTHER" id="PTHR44688:SF16">
    <property type="entry name" value="DNA-BINDING TRANSCRIPTIONAL ACTIVATOR DEVR_DOSR"/>
    <property type="match status" value="1"/>
</dbReference>
<reference evidence="5 6" key="1">
    <citation type="submission" date="2018-04" db="EMBL/GenBank/DDBJ databases">
        <title>Genomic Encyclopedia of Type Strains, Phase IV (KMG-IV): sequencing the most valuable type-strain genomes for metagenomic binning, comparative biology and taxonomic classification.</title>
        <authorList>
            <person name="Goeker M."/>
        </authorList>
    </citation>
    <scope>NUCLEOTIDE SEQUENCE [LARGE SCALE GENOMIC DNA]</scope>
    <source>
        <strain evidence="5 6">DSM 104150</strain>
    </source>
</reference>
<evidence type="ECO:0000256" key="3">
    <source>
        <dbReference type="ARBA" id="ARBA00023163"/>
    </source>
</evidence>
<dbReference type="CDD" id="cd06170">
    <property type="entry name" value="LuxR_C_like"/>
    <property type="match status" value="1"/>
</dbReference>
<dbReference type="PANTHER" id="PTHR44688">
    <property type="entry name" value="DNA-BINDING TRANSCRIPTIONAL ACTIVATOR DEVR_DOSR"/>
    <property type="match status" value="1"/>
</dbReference>
<dbReference type="SUPFAM" id="SSF46894">
    <property type="entry name" value="C-terminal effector domain of the bipartite response regulators"/>
    <property type="match status" value="1"/>
</dbReference>
<dbReference type="Proteomes" id="UP000248330">
    <property type="component" value="Unassembled WGS sequence"/>
</dbReference>
<dbReference type="PRINTS" id="PR00038">
    <property type="entry name" value="HTHLUXR"/>
</dbReference>
<dbReference type="SMART" id="SM00421">
    <property type="entry name" value="HTH_LUXR"/>
    <property type="match status" value="1"/>
</dbReference>
<feature type="domain" description="HTH luxR-type" evidence="4">
    <location>
        <begin position="239"/>
        <end position="304"/>
    </location>
</feature>